<evidence type="ECO:0008006" key="5">
    <source>
        <dbReference type="Google" id="ProtNLM"/>
    </source>
</evidence>
<name>A0ABP1R0B7_9HEXA</name>
<sequence length="416" mass="47194">MPDTDDETPPPPVVNINAAGGALRNDNQQQAGTSNSHTPFISLSDIISHIRKYDGIGKVEDWLGYVESDREEFGLTYSFLCRNLDRFLEGDAKRWYQSNLPEYLSAFNRNQDEDDFERTWRVIKIDFCSFFDHTSMQSHYRAKNKSLTFSWDQSPQSYVASKLEILRHCDPQMSETKKVQNLIRGLPTDLQTIFAAQSFKNPNEFVVCLRSLAEIRHQSKKEEKPSTSNSNISMKQLDHNAQKKSNPSRTPNRSTPDGKPICNFCGKPFHTWRSCWLRDPSLKPQGGNNQNRNSRRGGSNEQQNRQGQGTGNQITQSGAQRQNPIPFPQPNLPVNPSAMNMNVPFNNFPFSFMNPFAFMPFQYPGASQHMAQPRAQQPNPNIPSLPNPQNRNNTFAITEVNDSGNELAVGYTTNGQ</sequence>
<feature type="region of interest" description="Disordered" evidence="1">
    <location>
        <begin position="368"/>
        <end position="389"/>
    </location>
</feature>
<dbReference type="EMBL" id="CAXLJM020000053">
    <property type="protein sequence ID" value="CAL8116810.1"/>
    <property type="molecule type" value="Genomic_DNA"/>
</dbReference>
<gene>
    <name evidence="2" type="ORF">ODALV1_LOCUS15729</name>
    <name evidence="3" type="ORF">ODALV1_LOCUS17412</name>
</gene>
<dbReference type="EMBL" id="CAXLJM020000048">
    <property type="protein sequence ID" value="CAL8112621.1"/>
    <property type="molecule type" value="Genomic_DNA"/>
</dbReference>
<feature type="compositionally biased region" description="Polar residues" evidence="1">
    <location>
        <begin position="243"/>
        <end position="255"/>
    </location>
</feature>
<keyword evidence="4" id="KW-1185">Reference proteome</keyword>
<proteinExistence type="predicted"/>
<feature type="compositionally biased region" description="Low complexity" evidence="1">
    <location>
        <begin position="285"/>
        <end position="318"/>
    </location>
</feature>
<feature type="region of interest" description="Disordered" evidence="1">
    <location>
        <begin position="279"/>
        <end position="333"/>
    </location>
</feature>
<reference evidence="2 4" key="1">
    <citation type="submission" date="2024-08" db="EMBL/GenBank/DDBJ databases">
        <authorList>
            <person name="Cucini C."/>
            <person name="Frati F."/>
        </authorList>
    </citation>
    <scope>NUCLEOTIDE SEQUENCE [LARGE SCALE GENOMIC DNA]</scope>
</reference>
<dbReference type="Proteomes" id="UP001642540">
    <property type="component" value="Unassembled WGS sequence"/>
</dbReference>
<accession>A0ABP1R0B7</accession>
<organism evidence="2 4">
    <name type="scientific">Orchesella dallaii</name>
    <dbReference type="NCBI Taxonomy" id="48710"/>
    <lineage>
        <taxon>Eukaryota</taxon>
        <taxon>Metazoa</taxon>
        <taxon>Ecdysozoa</taxon>
        <taxon>Arthropoda</taxon>
        <taxon>Hexapoda</taxon>
        <taxon>Collembola</taxon>
        <taxon>Entomobryomorpha</taxon>
        <taxon>Entomobryoidea</taxon>
        <taxon>Orchesellidae</taxon>
        <taxon>Orchesellinae</taxon>
        <taxon>Orchesella</taxon>
    </lineage>
</organism>
<evidence type="ECO:0000313" key="3">
    <source>
        <dbReference type="EMBL" id="CAL8116810.1"/>
    </source>
</evidence>
<feature type="region of interest" description="Disordered" evidence="1">
    <location>
        <begin position="217"/>
        <end position="259"/>
    </location>
</feature>
<evidence type="ECO:0000313" key="4">
    <source>
        <dbReference type="Proteomes" id="UP001642540"/>
    </source>
</evidence>
<comment type="caution">
    <text evidence="2">The sequence shown here is derived from an EMBL/GenBank/DDBJ whole genome shotgun (WGS) entry which is preliminary data.</text>
</comment>
<protein>
    <recommendedName>
        <fullName evidence="5">Retrotransposon gag domain-containing protein</fullName>
    </recommendedName>
</protein>
<evidence type="ECO:0000256" key="1">
    <source>
        <dbReference type="SAM" id="MobiDB-lite"/>
    </source>
</evidence>
<evidence type="ECO:0000313" key="2">
    <source>
        <dbReference type="EMBL" id="CAL8112621.1"/>
    </source>
</evidence>